<evidence type="ECO:0000256" key="1">
    <source>
        <dbReference type="ARBA" id="ARBA00008857"/>
    </source>
</evidence>
<dbReference type="PANTHER" id="PTHR30629">
    <property type="entry name" value="PROPHAGE INTEGRASE"/>
    <property type="match status" value="1"/>
</dbReference>
<dbReference type="KEGG" id="pstg:E8M01_10250"/>
<reference evidence="7 8" key="1">
    <citation type="submission" date="2019-04" db="EMBL/GenBank/DDBJ databases">
        <title>Phreatobacter aquaticus sp. nov.</title>
        <authorList>
            <person name="Choi A."/>
        </authorList>
    </citation>
    <scope>NUCLEOTIDE SEQUENCE [LARGE SCALE GENOMIC DNA]</scope>
    <source>
        <strain evidence="7 8">KCTC 52518</strain>
    </source>
</reference>
<name>A0A4D7B4H0_9HYPH</name>
<accession>A0A4D7B4H0</accession>
<dbReference type="PANTHER" id="PTHR30629:SF2">
    <property type="entry name" value="PROPHAGE INTEGRASE INTS-RELATED"/>
    <property type="match status" value="1"/>
</dbReference>
<feature type="region of interest" description="Disordered" evidence="5">
    <location>
        <begin position="403"/>
        <end position="422"/>
    </location>
</feature>
<dbReference type="Gene3D" id="1.10.150.130">
    <property type="match status" value="1"/>
</dbReference>
<dbReference type="GO" id="GO:0015074">
    <property type="term" value="P:DNA integration"/>
    <property type="evidence" value="ECO:0007669"/>
    <property type="project" value="UniProtKB-KW"/>
</dbReference>
<keyword evidence="8" id="KW-1185">Reference proteome</keyword>
<dbReference type="AlphaFoldDB" id="A0A4D7B4H0"/>
<evidence type="ECO:0000256" key="3">
    <source>
        <dbReference type="ARBA" id="ARBA00023125"/>
    </source>
</evidence>
<evidence type="ECO:0000313" key="7">
    <source>
        <dbReference type="EMBL" id="QCI64576.1"/>
    </source>
</evidence>
<dbReference type="PROSITE" id="PS51898">
    <property type="entry name" value="TYR_RECOMBINASE"/>
    <property type="match status" value="1"/>
</dbReference>
<keyword evidence="3" id="KW-0238">DNA-binding</keyword>
<protein>
    <submittedName>
        <fullName evidence="7">DUF4102 domain-containing protein</fullName>
    </submittedName>
</protein>
<feature type="domain" description="Tyr recombinase" evidence="6">
    <location>
        <begin position="202"/>
        <end position="387"/>
    </location>
</feature>
<evidence type="ECO:0000256" key="2">
    <source>
        <dbReference type="ARBA" id="ARBA00022908"/>
    </source>
</evidence>
<organism evidence="7 8">
    <name type="scientific">Phreatobacter stygius</name>
    <dbReference type="NCBI Taxonomy" id="1940610"/>
    <lineage>
        <taxon>Bacteria</taxon>
        <taxon>Pseudomonadati</taxon>
        <taxon>Pseudomonadota</taxon>
        <taxon>Alphaproteobacteria</taxon>
        <taxon>Hyphomicrobiales</taxon>
        <taxon>Phreatobacteraceae</taxon>
        <taxon>Phreatobacter</taxon>
    </lineage>
</organism>
<dbReference type="GO" id="GO:0006310">
    <property type="term" value="P:DNA recombination"/>
    <property type="evidence" value="ECO:0007669"/>
    <property type="project" value="UniProtKB-KW"/>
</dbReference>
<dbReference type="EMBL" id="CP039690">
    <property type="protein sequence ID" value="QCI64576.1"/>
    <property type="molecule type" value="Genomic_DNA"/>
</dbReference>
<dbReference type="CDD" id="cd00801">
    <property type="entry name" value="INT_P4_C"/>
    <property type="match status" value="1"/>
</dbReference>
<dbReference type="InterPro" id="IPR002104">
    <property type="entry name" value="Integrase_catalytic"/>
</dbReference>
<dbReference type="InterPro" id="IPR025166">
    <property type="entry name" value="Integrase_DNA_bind_dom"/>
</dbReference>
<sequence length="422" mass="46610">MALTDVAIRNLKPGAKPKKLSDEKGLHVLVTPQGSKLWRLAYRFDGKQKQLAIGGYPEIGLKEAREKTEQARRLLRDGVDPSAKRRLDKITRAVTNATTFKSIADELLAKKAREGKAARTLQKLNWLMGIANPAIGDRPISEITPPEVLAVLRGVEARERLESAKRLRAVIGEVVRYAIATGRATTDPTYALRGALRTPTVKHRAAITDPLALGALLRAIDGFDGQPATRAALRLMPLLFPRPGELRMAEWSEFDFDGAVWVIPGNRTKMRREHRIPLTRQAIDILRALQPITGAGKLVFPGTRTALRPISENTLNAALRRMGYTPDEMTSHGFRASASTLLNESGKWNPDAIERALAHMDEDTVRRAYARGEHWEERVAMMAWWADHLDLLRASGMRPQAGALALAASAPSRSSPHSEPAK</sequence>
<proteinExistence type="inferred from homology"/>
<dbReference type="InterPro" id="IPR010998">
    <property type="entry name" value="Integrase_recombinase_N"/>
</dbReference>
<dbReference type="GO" id="GO:0003677">
    <property type="term" value="F:DNA binding"/>
    <property type="evidence" value="ECO:0007669"/>
    <property type="project" value="UniProtKB-KW"/>
</dbReference>
<dbReference type="InterPro" id="IPR053876">
    <property type="entry name" value="Phage_int_M"/>
</dbReference>
<dbReference type="Pfam" id="PF22022">
    <property type="entry name" value="Phage_int_M"/>
    <property type="match status" value="1"/>
</dbReference>
<dbReference type="Proteomes" id="UP000298781">
    <property type="component" value="Chromosome"/>
</dbReference>
<dbReference type="InterPro" id="IPR038488">
    <property type="entry name" value="Integrase_DNA-bd_sf"/>
</dbReference>
<keyword evidence="2" id="KW-0229">DNA integration</keyword>
<evidence type="ECO:0000256" key="5">
    <source>
        <dbReference type="SAM" id="MobiDB-lite"/>
    </source>
</evidence>
<dbReference type="InterPro" id="IPR011010">
    <property type="entry name" value="DNA_brk_join_enz"/>
</dbReference>
<gene>
    <name evidence="7" type="ORF">E8M01_10250</name>
</gene>
<dbReference type="RefSeq" id="WP_136960028.1">
    <property type="nucleotide sequence ID" value="NZ_CP039690.1"/>
</dbReference>
<dbReference type="Pfam" id="PF13356">
    <property type="entry name" value="Arm-DNA-bind_3"/>
    <property type="match status" value="1"/>
</dbReference>
<dbReference type="InterPro" id="IPR050808">
    <property type="entry name" value="Phage_Integrase"/>
</dbReference>
<evidence type="ECO:0000259" key="6">
    <source>
        <dbReference type="PROSITE" id="PS51898"/>
    </source>
</evidence>
<dbReference type="OrthoDB" id="9795573at2"/>
<dbReference type="Gene3D" id="3.30.160.390">
    <property type="entry name" value="Integrase, DNA-binding domain"/>
    <property type="match status" value="1"/>
</dbReference>
<dbReference type="SUPFAM" id="SSF56349">
    <property type="entry name" value="DNA breaking-rejoining enzymes"/>
    <property type="match status" value="1"/>
</dbReference>
<keyword evidence="4" id="KW-0233">DNA recombination</keyword>
<evidence type="ECO:0000256" key="4">
    <source>
        <dbReference type="ARBA" id="ARBA00023172"/>
    </source>
</evidence>
<comment type="similarity">
    <text evidence="1">Belongs to the 'phage' integrase family.</text>
</comment>
<dbReference type="InterPro" id="IPR013762">
    <property type="entry name" value="Integrase-like_cat_sf"/>
</dbReference>
<evidence type="ECO:0000313" key="8">
    <source>
        <dbReference type="Proteomes" id="UP000298781"/>
    </source>
</evidence>
<dbReference type="Pfam" id="PF00589">
    <property type="entry name" value="Phage_integrase"/>
    <property type="match status" value="1"/>
</dbReference>
<dbReference type="Gene3D" id="1.10.443.10">
    <property type="entry name" value="Intergrase catalytic core"/>
    <property type="match status" value="1"/>
</dbReference>